<feature type="signal peptide" evidence="1">
    <location>
        <begin position="1"/>
        <end position="19"/>
    </location>
</feature>
<dbReference type="AlphaFoldDB" id="A0A2M4DQ35"/>
<protein>
    <submittedName>
        <fullName evidence="2">Putative secreted protein</fullName>
    </submittedName>
</protein>
<reference evidence="2" key="1">
    <citation type="submission" date="2018-01" db="EMBL/GenBank/DDBJ databases">
        <title>An insight into the sialome of Amazonian anophelines.</title>
        <authorList>
            <person name="Ribeiro J.M."/>
            <person name="Scarpassa V."/>
            <person name="Calvo E."/>
        </authorList>
    </citation>
    <scope>NUCLEOTIDE SEQUENCE</scope>
</reference>
<name>A0A2M4DQ35_ANODA</name>
<feature type="chain" id="PRO_5014792230" evidence="1">
    <location>
        <begin position="20"/>
        <end position="113"/>
    </location>
</feature>
<organism evidence="2">
    <name type="scientific">Anopheles darlingi</name>
    <name type="common">Mosquito</name>
    <dbReference type="NCBI Taxonomy" id="43151"/>
    <lineage>
        <taxon>Eukaryota</taxon>
        <taxon>Metazoa</taxon>
        <taxon>Ecdysozoa</taxon>
        <taxon>Arthropoda</taxon>
        <taxon>Hexapoda</taxon>
        <taxon>Insecta</taxon>
        <taxon>Pterygota</taxon>
        <taxon>Neoptera</taxon>
        <taxon>Endopterygota</taxon>
        <taxon>Diptera</taxon>
        <taxon>Nematocera</taxon>
        <taxon>Culicoidea</taxon>
        <taxon>Culicidae</taxon>
        <taxon>Anophelinae</taxon>
        <taxon>Anopheles</taxon>
    </lineage>
</organism>
<evidence type="ECO:0000313" key="2">
    <source>
        <dbReference type="EMBL" id="MBW79639.1"/>
    </source>
</evidence>
<keyword evidence="1" id="KW-0732">Signal</keyword>
<sequence>MVLVVVVVVVRQIVTRGAAQHNPWAARSRDDDHRLTVRILSVSVGRWWWSPDQSRRPTPFSSTIQVDLHCCNLLSVMLGSQAGCLIVAPIKPNPSSQSTTLIAGCNRLVLVLI</sequence>
<proteinExistence type="predicted"/>
<accession>A0A2M4DQ35</accession>
<evidence type="ECO:0000256" key="1">
    <source>
        <dbReference type="SAM" id="SignalP"/>
    </source>
</evidence>
<dbReference type="EMBL" id="GGFL01015461">
    <property type="protein sequence ID" value="MBW79639.1"/>
    <property type="molecule type" value="Transcribed_RNA"/>
</dbReference>